<dbReference type="SUPFAM" id="SSF56784">
    <property type="entry name" value="HAD-like"/>
    <property type="match status" value="1"/>
</dbReference>
<reference evidence="3 4" key="4">
    <citation type="journal article" date="2010" name="Environ. Microbiol.">
        <title>The bacterial genus Collimonas: mycophagy, weathering and other adaptive solutions to life in oligotrophic soil environments.</title>
        <authorList>
            <person name="Leveau J.H."/>
            <person name="Uroz S."/>
            <person name="de Boer W."/>
        </authorList>
    </citation>
    <scope>NUCLEOTIDE SEQUENCE [LARGE SCALE GENOMIC DNA]</scope>
    <source>
        <strain evidence="3 4">Ter331</strain>
    </source>
</reference>
<dbReference type="Gene3D" id="3.40.50.1000">
    <property type="entry name" value="HAD superfamily/HAD-like"/>
    <property type="match status" value="1"/>
</dbReference>
<dbReference type="PANTHER" id="PTHR43768:SF3">
    <property type="entry name" value="TREHALOSE 6-PHOSPHATE PHOSPHATASE"/>
    <property type="match status" value="1"/>
</dbReference>
<keyword evidence="2" id="KW-0479">Metal-binding</keyword>
<dbReference type="eggNOG" id="COG1877">
    <property type="taxonomic scope" value="Bacteria"/>
</dbReference>
<comment type="cofactor">
    <cofactor evidence="2">
        <name>Mg(2+)</name>
        <dbReference type="ChEBI" id="CHEBI:18420"/>
    </cofactor>
</comment>
<dbReference type="EC" id="3.1.3.12" evidence="2"/>
<dbReference type="InterPro" id="IPR044651">
    <property type="entry name" value="OTSB-like"/>
</dbReference>
<reference evidence="3 4" key="1">
    <citation type="journal article" date="2004" name="Environ. Microbiol.">
        <title>Phylogeny-function analysis of (meta)genomic libraries: screening for expression of ribosomal RNA genes by large-insert library fluorescent in situ hybridization (LIL-FISH).</title>
        <authorList>
            <person name="Leveau J.H."/>
            <person name="Gerards S."/>
            <person name="de Boer W."/>
            <person name="van Veen J.A."/>
        </authorList>
    </citation>
    <scope>NUCLEOTIDE SEQUENCE [LARGE SCALE GENOMIC DNA]</scope>
    <source>
        <strain evidence="3 4">Ter331</strain>
    </source>
</reference>
<evidence type="ECO:0000256" key="1">
    <source>
        <dbReference type="ARBA" id="ARBA00022801"/>
    </source>
</evidence>
<name>G0ABA7_COLFT</name>
<dbReference type="KEGG" id="cfu:CFU_1481"/>
<comment type="similarity">
    <text evidence="2">Belongs to the trehalose phosphatase family.</text>
</comment>
<gene>
    <name evidence="3" type="primary">otsB</name>
    <name evidence="3" type="ordered locus">CFU_1481</name>
</gene>
<comment type="catalytic activity">
    <reaction evidence="2">
        <text>alpha,alpha-trehalose 6-phosphate + H2O = alpha,alpha-trehalose + phosphate</text>
        <dbReference type="Rhea" id="RHEA:23420"/>
        <dbReference type="ChEBI" id="CHEBI:15377"/>
        <dbReference type="ChEBI" id="CHEBI:16551"/>
        <dbReference type="ChEBI" id="CHEBI:43474"/>
        <dbReference type="ChEBI" id="CHEBI:58429"/>
        <dbReference type="EC" id="3.1.3.12"/>
    </reaction>
</comment>
<dbReference type="Gene3D" id="3.30.70.1020">
    <property type="entry name" value="Trehalose-6-phosphate phosphatase related protein, domain 2"/>
    <property type="match status" value="1"/>
</dbReference>
<evidence type="ECO:0000313" key="4">
    <source>
        <dbReference type="Proteomes" id="UP000008392"/>
    </source>
</evidence>
<dbReference type="Proteomes" id="UP000008392">
    <property type="component" value="Chromosome"/>
</dbReference>
<reference evidence="4" key="6">
    <citation type="submission" date="2011-05" db="EMBL/GenBank/DDBJ databases">
        <title>Complete sequence of Collimonas fungivorans Ter331.</title>
        <authorList>
            <person name="Leveau J.H."/>
        </authorList>
    </citation>
    <scope>NUCLEOTIDE SEQUENCE [LARGE SCALE GENOMIC DNA]</scope>
    <source>
        <strain evidence="4">Ter331</strain>
    </source>
</reference>
<dbReference type="InterPro" id="IPR036412">
    <property type="entry name" value="HAD-like_sf"/>
</dbReference>
<dbReference type="InterPro" id="IPR003337">
    <property type="entry name" value="Trehalose_PPase"/>
</dbReference>
<proteinExistence type="inferred from homology"/>
<dbReference type="NCBIfam" id="TIGR00685">
    <property type="entry name" value="T6PP"/>
    <property type="match status" value="1"/>
</dbReference>
<dbReference type="Pfam" id="PF02358">
    <property type="entry name" value="Trehalose_PPase"/>
    <property type="match status" value="1"/>
</dbReference>
<dbReference type="GO" id="GO:0046872">
    <property type="term" value="F:metal ion binding"/>
    <property type="evidence" value="ECO:0007669"/>
    <property type="project" value="UniProtKB-KW"/>
</dbReference>
<keyword evidence="4" id="KW-1185">Reference proteome</keyword>
<evidence type="ECO:0000313" key="3">
    <source>
        <dbReference type="EMBL" id="AEK61313.1"/>
    </source>
</evidence>
<organism evidence="3 4">
    <name type="scientific">Collimonas fungivorans (strain Ter331)</name>
    <dbReference type="NCBI Taxonomy" id="1005048"/>
    <lineage>
        <taxon>Bacteria</taxon>
        <taxon>Pseudomonadati</taxon>
        <taxon>Pseudomonadota</taxon>
        <taxon>Betaproteobacteria</taxon>
        <taxon>Burkholderiales</taxon>
        <taxon>Oxalobacteraceae</taxon>
        <taxon>Collimonas</taxon>
    </lineage>
</organism>
<dbReference type="GO" id="GO:0004805">
    <property type="term" value="F:trehalose-phosphatase activity"/>
    <property type="evidence" value="ECO:0007669"/>
    <property type="project" value="UniProtKB-EC"/>
</dbReference>
<reference evidence="3 4" key="3">
    <citation type="journal article" date="2008" name="FEMS Microbiol. Ecol.">
        <title>Identification and characterization of genes underlying chitinolysis in Collimonas fungivorans Ter331.</title>
        <authorList>
            <person name="Fritsche K."/>
            <person name="de Boer W."/>
            <person name="Gerards S."/>
            <person name="van den Berg M."/>
            <person name="van Veen J.A."/>
            <person name="Leveau J.H."/>
        </authorList>
    </citation>
    <scope>NUCLEOTIDE SEQUENCE [LARGE SCALE GENOMIC DNA]</scope>
    <source>
        <strain evidence="3 4">Ter331</strain>
    </source>
</reference>
<dbReference type="HOGENOM" id="CLU_037265_2_0_4"/>
<dbReference type="GO" id="GO:0005992">
    <property type="term" value="P:trehalose biosynthetic process"/>
    <property type="evidence" value="ECO:0007669"/>
    <property type="project" value="UniProtKB-UniPathway"/>
</dbReference>
<dbReference type="InterPro" id="IPR023214">
    <property type="entry name" value="HAD_sf"/>
</dbReference>
<dbReference type="CDD" id="cd01627">
    <property type="entry name" value="HAD_TPP"/>
    <property type="match status" value="1"/>
</dbReference>
<sequence length="258" mass="28005">MELFRRSATIHNMPLQNRDYDFAADALFLDFDNTLVDFAPLPESVVLPPDLITTLQRLQHAANGALAIVSGRPLKQIDHFLSPLRLPVAGVHGAERRSADGRMTQLAVPDIERLLVCLQPLTLQHAGLLLEVKRGALALHYRRAPHLEQICVQAMSEALAHEQGFSLLRGNMVVEAKAADADKGKAIAAFMEEAPFAGRRPLFIGDDITDEVGFAWVQSETAGGLGIKVGLGPSLARARIASPAAVRSMLAQVLERSQ</sequence>
<dbReference type="EMBL" id="CP002745">
    <property type="protein sequence ID" value="AEK61313.1"/>
    <property type="molecule type" value="Genomic_DNA"/>
</dbReference>
<evidence type="ECO:0000256" key="2">
    <source>
        <dbReference type="RuleBase" id="RU361117"/>
    </source>
</evidence>
<comment type="pathway">
    <text evidence="2">Glycan biosynthesis; trehalose biosynthesis.</text>
</comment>
<accession>G0ABA7</accession>
<comment type="function">
    <text evidence="2">Removes the phosphate from trehalose 6-phosphate to produce free trehalose.</text>
</comment>
<dbReference type="PANTHER" id="PTHR43768">
    <property type="entry name" value="TREHALOSE 6-PHOSPHATE PHOSPHATASE"/>
    <property type="match status" value="1"/>
</dbReference>
<keyword evidence="2" id="KW-0460">Magnesium</keyword>
<keyword evidence="1 2" id="KW-0378">Hydrolase</keyword>
<reference evidence="3 4" key="2">
    <citation type="journal article" date="2006" name="J. Microbiol. Methods">
        <title>Genomic flank-sequencing of plasposon insertion sites for rapid identification of functional genes.</title>
        <authorList>
            <person name="Leveau J.H."/>
            <person name="Gerards S."/>
            <person name="Fritsche K."/>
            <person name="Zondag G."/>
            <person name="van Veen J.A."/>
        </authorList>
    </citation>
    <scope>NUCLEOTIDE SEQUENCE [LARGE SCALE GENOMIC DNA]</scope>
    <source>
        <strain evidence="3 4">Ter331</strain>
    </source>
</reference>
<dbReference type="AlphaFoldDB" id="G0ABA7"/>
<dbReference type="STRING" id="1005048.CFU_1481"/>
<dbReference type="UniPathway" id="UPA00299"/>
<protein>
    <recommendedName>
        <fullName evidence="2">Trehalose 6-phosphate phosphatase</fullName>
        <ecNumber evidence="2">3.1.3.12</ecNumber>
    </recommendedName>
</protein>
<reference evidence="3 4" key="5">
    <citation type="journal article" date="2011" name="ISME J.">
        <title>Dual transcriptional profiling of a bacterial/fungal confrontation: Collimonas fungivorans versus Aspergillus niger.</title>
        <authorList>
            <person name="Mela F."/>
            <person name="Fritsche K."/>
            <person name="de Boer W."/>
            <person name="van Veen J.A."/>
            <person name="de Graaff L.H."/>
            <person name="van den Berg M."/>
            <person name="Leveau J.H."/>
        </authorList>
    </citation>
    <scope>NUCLEOTIDE SEQUENCE [LARGE SCALE GENOMIC DNA]</scope>
    <source>
        <strain evidence="3 4">Ter331</strain>
    </source>
</reference>